<dbReference type="EMBL" id="WXYO01000003">
    <property type="protein sequence ID" value="NAS12026.1"/>
    <property type="molecule type" value="Genomic_DNA"/>
</dbReference>
<keyword evidence="4" id="KW-1015">Disulfide bond</keyword>
<accession>A0A6L9EBA5</accession>
<feature type="disulfide bond" description="Redox-active" evidence="4">
    <location>
        <begin position="93"/>
        <end position="97"/>
    </location>
</feature>
<evidence type="ECO:0000256" key="2">
    <source>
        <dbReference type="ARBA" id="ARBA00023008"/>
    </source>
</evidence>
<keyword evidence="8" id="KW-1185">Reference proteome</keyword>
<feature type="binding site" evidence="3">
    <location>
        <position position="182"/>
    </location>
    <ligand>
        <name>Cu cation</name>
        <dbReference type="ChEBI" id="CHEBI:23378"/>
    </ligand>
</feature>
<keyword evidence="5" id="KW-0472">Membrane</keyword>
<comment type="similarity">
    <text evidence="1">Belongs to the SCO1/2 family.</text>
</comment>
<feature type="transmembrane region" description="Helical" evidence="5">
    <location>
        <begin position="7"/>
        <end position="26"/>
    </location>
</feature>
<dbReference type="PROSITE" id="PS51352">
    <property type="entry name" value="THIOREDOXIN_2"/>
    <property type="match status" value="1"/>
</dbReference>
<keyword evidence="5" id="KW-0812">Transmembrane</keyword>
<dbReference type="InterPro" id="IPR003782">
    <property type="entry name" value="SCO1/SenC"/>
</dbReference>
<evidence type="ECO:0000256" key="3">
    <source>
        <dbReference type="PIRSR" id="PIRSR603782-1"/>
    </source>
</evidence>
<evidence type="ECO:0000256" key="4">
    <source>
        <dbReference type="PIRSR" id="PIRSR603782-2"/>
    </source>
</evidence>
<dbReference type="RefSeq" id="WP_161435054.1">
    <property type="nucleotide sequence ID" value="NZ_WXYO01000003.1"/>
</dbReference>
<feature type="domain" description="Thioredoxin" evidence="6">
    <location>
        <begin position="55"/>
        <end position="219"/>
    </location>
</feature>
<feature type="binding site" evidence="3">
    <location>
        <position position="93"/>
    </location>
    <ligand>
        <name>Cu cation</name>
        <dbReference type="ChEBI" id="CHEBI:23378"/>
    </ligand>
</feature>
<dbReference type="AlphaFoldDB" id="A0A6L9EBA5"/>
<evidence type="ECO:0000256" key="5">
    <source>
        <dbReference type="SAM" id="Phobius"/>
    </source>
</evidence>
<organism evidence="7 8">
    <name type="scientific">Poritiphilus flavus</name>
    <dbReference type="NCBI Taxonomy" id="2697053"/>
    <lineage>
        <taxon>Bacteria</taxon>
        <taxon>Pseudomonadati</taxon>
        <taxon>Bacteroidota</taxon>
        <taxon>Flavobacteriia</taxon>
        <taxon>Flavobacteriales</taxon>
        <taxon>Flavobacteriaceae</taxon>
        <taxon>Poritiphilus</taxon>
    </lineage>
</organism>
<dbReference type="SUPFAM" id="SSF52833">
    <property type="entry name" value="Thioredoxin-like"/>
    <property type="match status" value="1"/>
</dbReference>
<feature type="binding site" evidence="3">
    <location>
        <position position="97"/>
    </location>
    <ligand>
        <name>Cu cation</name>
        <dbReference type="ChEBI" id="CHEBI:23378"/>
    </ligand>
</feature>
<evidence type="ECO:0000259" key="6">
    <source>
        <dbReference type="PROSITE" id="PS51352"/>
    </source>
</evidence>
<name>A0A6L9EBA5_9FLAO</name>
<dbReference type="Gene3D" id="3.40.30.10">
    <property type="entry name" value="Glutaredoxin"/>
    <property type="match status" value="1"/>
</dbReference>
<keyword evidence="3" id="KW-0479">Metal-binding</keyword>
<dbReference type="GO" id="GO:0046872">
    <property type="term" value="F:metal ion binding"/>
    <property type="evidence" value="ECO:0007669"/>
    <property type="project" value="UniProtKB-KW"/>
</dbReference>
<dbReference type="PANTHER" id="PTHR12151">
    <property type="entry name" value="ELECTRON TRANSPORT PROTIN SCO1/SENC FAMILY MEMBER"/>
    <property type="match status" value="1"/>
</dbReference>
<gene>
    <name evidence="7" type="ORF">GTQ38_08445</name>
</gene>
<sequence>MGIKRRSISALVPVAVAAAIAIWLYLGKDKPESSLPVYQPNGLNPEYVHPDLRHIRANHRIGDFSLIDQDGDTIGPENFQGKLFVADFFFTRCPSICPVMSRNMEKLQAYFREEPMLKLLSISVTPEYDSIAVLKAYANEYQAIQGKWHLCTGDKEHIYDLARKQFFAVTDEGDGLLQDFIHSPNFILVDPDKRIRGVYDGTKDEELERIISDIEKLLESEYADPG</sequence>
<keyword evidence="5" id="KW-1133">Transmembrane helix</keyword>
<keyword evidence="2 3" id="KW-0186">Copper</keyword>
<dbReference type="Proteomes" id="UP000475249">
    <property type="component" value="Unassembled WGS sequence"/>
</dbReference>
<dbReference type="InterPro" id="IPR013766">
    <property type="entry name" value="Thioredoxin_domain"/>
</dbReference>
<comment type="caution">
    <text evidence="7">The sequence shown here is derived from an EMBL/GenBank/DDBJ whole genome shotgun (WGS) entry which is preliminary data.</text>
</comment>
<dbReference type="Pfam" id="PF02630">
    <property type="entry name" value="SCO1-SenC"/>
    <property type="match status" value="1"/>
</dbReference>
<evidence type="ECO:0000313" key="8">
    <source>
        <dbReference type="Proteomes" id="UP000475249"/>
    </source>
</evidence>
<protein>
    <submittedName>
        <fullName evidence="7">SCO family protein</fullName>
    </submittedName>
</protein>
<proteinExistence type="inferred from homology"/>
<evidence type="ECO:0000313" key="7">
    <source>
        <dbReference type="EMBL" id="NAS12026.1"/>
    </source>
</evidence>
<dbReference type="InterPro" id="IPR036249">
    <property type="entry name" value="Thioredoxin-like_sf"/>
</dbReference>
<dbReference type="PANTHER" id="PTHR12151:SF25">
    <property type="entry name" value="LINALOOL DEHYDRATASE_ISOMERASE DOMAIN-CONTAINING PROTEIN"/>
    <property type="match status" value="1"/>
</dbReference>
<dbReference type="CDD" id="cd02968">
    <property type="entry name" value="SCO"/>
    <property type="match status" value="1"/>
</dbReference>
<evidence type="ECO:0000256" key="1">
    <source>
        <dbReference type="ARBA" id="ARBA00010996"/>
    </source>
</evidence>
<reference evidence="7 8" key="1">
    <citation type="submission" date="2020-01" db="EMBL/GenBank/DDBJ databases">
        <title>Bacteria diversity of Porities sp.</title>
        <authorList>
            <person name="Wang G."/>
        </authorList>
    </citation>
    <scope>NUCLEOTIDE SEQUENCE [LARGE SCALE GENOMIC DNA]</scope>
    <source>
        <strain evidence="7 8">R33</strain>
    </source>
</reference>